<dbReference type="Pfam" id="PF26627">
    <property type="entry name" value="MmpB"/>
    <property type="match status" value="1"/>
</dbReference>
<evidence type="ECO:0000256" key="1">
    <source>
        <dbReference type="SAM" id="Phobius"/>
    </source>
</evidence>
<dbReference type="RefSeq" id="WP_181856385.1">
    <property type="nucleotide sequence ID" value="NZ_CP093846.1"/>
</dbReference>
<gene>
    <name evidence="2" type="ORF">MMF93_20940</name>
</gene>
<accession>A0ABY3XVY4</accession>
<feature type="transmembrane region" description="Helical" evidence="1">
    <location>
        <begin position="24"/>
        <end position="44"/>
    </location>
</feature>
<sequence>MLWSDPRDEPPPELRRAQEKVHRLGWVLLVVVAVVMLLLLSVAYS</sequence>
<evidence type="ECO:0000313" key="2">
    <source>
        <dbReference type="EMBL" id="UNS98651.1"/>
    </source>
</evidence>
<organism evidence="2 3">
    <name type="scientific">Streptomyces tubbatahanensis</name>
    <dbReference type="NCBI Taxonomy" id="2923272"/>
    <lineage>
        <taxon>Bacteria</taxon>
        <taxon>Bacillati</taxon>
        <taxon>Actinomycetota</taxon>
        <taxon>Actinomycetes</taxon>
        <taxon>Kitasatosporales</taxon>
        <taxon>Streptomycetaceae</taxon>
        <taxon>Streptomyces</taxon>
    </lineage>
</organism>
<evidence type="ECO:0000313" key="3">
    <source>
        <dbReference type="Proteomes" id="UP001202244"/>
    </source>
</evidence>
<protein>
    <submittedName>
        <fullName evidence="2">Uncharacterized protein</fullName>
    </submittedName>
</protein>
<name>A0ABY3XVY4_9ACTN</name>
<keyword evidence="1" id="KW-0812">Transmembrane</keyword>
<dbReference type="EMBL" id="CP093846">
    <property type="protein sequence ID" value="UNS98651.1"/>
    <property type="molecule type" value="Genomic_DNA"/>
</dbReference>
<reference evidence="2 3" key="1">
    <citation type="journal article" date="2023" name="Microbiol. Spectr.">
        <title>Synergy between Genome Mining, Metabolomics, and Bioinformatics Uncovers Antibacterial Chlorinated Carbazole Alkaloids and Their Biosynthetic Gene Cluster from Streptomyces tubbatahanensis sp. nov., a Novel Actinomycete Isolated from Sulu Sea, Philippines.</title>
        <authorList>
            <person name="Tenebro C.P."/>
            <person name="Trono D.J.V.L."/>
            <person name="Balida L.A.P."/>
            <person name="Bayog L.K.A."/>
            <person name="Bruna J.R."/>
            <person name="Sabido E.M."/>
            <person name="Caspe D.P.C."/>
            <person name="de Los Santos E.L.C."/>
            <person name="Saludes J.P."/>
            <person name="Dalisay D.S."/>
        </authorList>
    </citation>
    <scope>NUCLEOTIDE SEQUENCE [LARGE SCALE GENOMIC DNA]</scope>
    <source>
        <strain evidence="2 3">DSD3025</strain>
    </source>
</reference>
<proteinExistence type="predicted"/>
<dbReference type="InterPro" id="IPR058070">
    <property type="entry name" value="MmpB-like"/>
</dbReference>
<keyword evidence="1" id="KW-1133">Transmembrane helix</keyword>
<keyword evidence="1" id="KW-0472">Membrane</keyword>
<dbReference type="NCBIfam" id="NF047320">
    <property type="entry name" value="morpho_MmpB"/>
    <property type="match status" value="1"/>
</dbReference>
<dbReference type="Proteomes" id="UP001202244">
    <property type="component" value="Chromosome"/>
</dbReference>
<keyword evidence="3" id="KW-1185">Reference proteome</keyword>